<dbReference type="Gene3D" id="3.40.50.2000">
    <property type="entry name" value="Glycogen Phosphorylase B"/>
    <property type="match status" value="2"/>
</dbReference>
<evidence type="ECO:0000256" key="1">
    <source>
        <dbReference type="SAM" id="Phobius"/>
    </source>
</evidence>
<dbReference type="AlphaFoldDB" id="A0A8T2U4N2"/>
<evidence type="ECO:0000313" key="3">
    <source>
        <dbReference type="EMBL" id="KAH7431141.1"/>
    </source>
</evidence>
<dbReference type="SUPFAM" id="SSF53756">
    <property type="entry name" value="UDP-Glycosyltransferase/glycogen phosphorylase"/>
    <property type="match status" value="1"/>
</dbReference>
<dbReference type="CDD" id="cd03801">
    <property type="entry name" value="GT4_PimA-like"/>
    <property type="match status" value="1"/>
</dbReference>
<dbReference type="InterPro" id="IPR028098">
    <property type="entry name" value="Glyco_trans_4-like_N"/>
</dbReference>
<dbReference type="OrthoDB" id="734129at2759"/>
<organism evidence="3 4">
    <name type="scientific">Ceratopteris richardii</name>
    <name type="common">Triangle waterfern</name>
    <dbReference type="NCBI Taxonomy" id="49495"/>
    <lineage>
        <taxon>Eukaryota</taxon>
        <taxon>Viridiplantae</taxon>
        <taxon>Streptophyta</taxon>
        <taxon>Embryophyta</taxon>
        <taxon>Tracheophyta</taxon>
        <taxon>Polypodiopsida</taxon>
        <taxon>Polypodiidae</taxon>
        <taxon>Polypodiales</taxon>
        <taxon>Pteridineae</taxon>
        <taxon>Pteridaceae</taxon>
        <taxon>Parkerioideae</taxon>
        <taxon>Ceratopteris</taxon>
    </lineage>
</organism>
<dbReference type="PANTHER" id="PTHR46686">
    <property type="entry name" value="GLYCOSYLTRANSFERASE"/>
    <property type="match status" value="1"/>
</dbReference>
<keyword evidence="4" id="KW-1185">Reference proteome</keyword>
<name>A0A8T2U4N2_CERRI</name>
<gene>
    <name evidence="3" type="ORF">KP509_08G032300</name>
</gene>
<proteinExistence type="predicted"/>
<dbReference type="Pfam" id="PF13692">
    <property type="entry name" value="Glyco_trans_1_4"/>
    <property type="match status" value="1"/>
</dbReference>
<protein>
    <recommendedName>
        <fullName evidence="2">Glycosyltransferase subfamily 4-like N-terminal domain-containing protein</fullName>
    </recommendedName>
</protein>
<evidence type="ECO:0000259" key="2">
    <source>
        <dbReference type="Pfam" id="PF13439"/>
    </source>
</evidence>
<evidence type="ECO:0000313" key="4">
    <source>
        <dbReference type="Proteomes" id="UP000825935"/>
    </source>
</evidence>
<dbReference type="EMBL" id="CM035413">
    <property type="protein sequence ID" value="KAH7431141.1"/>
    <property type="molecule type" value="Genomic_DNA"/>
</dbReference>
<dbReference type="Proteomes" id="UP000825935">
    <property type="component" value="Chromosome 8"/>
</dbReference>
<feature type="domain" description="Glycosyltransferase subfamily 4-like N-terminal" evidence="2">
    <location>
        <begin position="131"/>
        <end position="310"/>
    </location>
</feature>
<dbReference type="PANTHER" id="PTHR46686:SF2">
    <property type="entry name" value="GLYCOSYLTRANSFERASE"/>
    <property type="match status" value="1"/>
</dbReference>
<dbReference type="Pfam" id="PF13439">
    <property type="entry name" value="Glyco_transf_4"/>
    <property type="match status" value="1"/>
</dbReference>
<keyword evidence="1" id="KW-0812">Transmembrane</keyword>
<accession>A0A8T2U4N2</accession>
<keyword evidence="1" id="KW-0472">Membrane</keyword>
<sequence length="533" mass="59117">MRTRAMTSSTRVFCLRGHVPWRLALTASLLMYVASLLLFSSRCYSSRSLSISHALNILIRRNESSAASLSMQTTEASSSNLQIGNPSAMKNGFSGDLRKLSGPWNRLCFGNPKDQLRIALFVKKWPAGGIPGGMERHALTLHKTLAERGHIVHVYTVSGDGSRPPDTIKGSLSVHFFNHTPSGGYDYAVAWEAFLRHNATQPFDIVHTESVGLPHWKAKDVDKVAASWHGIAYEVVQSEIAQDLTRKPGEGRSAQMERALRERLGRVIEEIKFFQSYKHHIATSDSVNNVLQTIYQLPVERVHTILTGVSESTFYPSEEMGQAFRDRYGVPRNASLVLGAAGRLVNDKGHPLLFAAMRRLLAEDQGVFLLVAGKGPWEERYKELAPNVVMVGSLTPPQLAQFYNAIDIFLNPTLRAQGLDLTMLEAMQCGTPLLVTNFNSITWSVIVSNSLGYTSPPNADALYEALLSVRNDGRAVLRQKGTECRMHASLMFTAGHMASSYERLFLCMRNQSYCHYPLAFDCPPAVSAPIPFF</sequence>
<dbReference type="OMA" id="KPHIDIH"/>
<feature type="transmembrane region" description="Helical" evidence="1">
    <location>
        <begin position="21"/>
        <end position="39"/>
    </location>
</feature>
<keyword evidence="1" id="KW-1133">Transmembrane helix</keyword>
<reference evidence="3" key="1">
    <citation type="submission" date="2021-08" db="EMBL/GenBank/DDBJ databases">
        <title>WGS assembly of Ceratopteris richardii.</title>
        <authorList>
            <person name="Marchant D.B."/>
            <person name="Chen G."/>
            <person name="Jenkins J."/>
            <person name="Shu S."/>
            <person name="Leebens-Mack J."/>
            <person name="Grimwood J."/>
            <person name="Schmutz J."/>
            <person name="Soltis P."/>
            <person name="Soltis D."/>
            <person name="Chen Z.-H."/>
        </authorList>
    </citation>
    <scope>NUCLEOTIDE SEQUENCE</scope>
    <source>
        <strain evidence="3">Whitten #5841</strain>
        <tissue evidence="3">Leaf</tissue>
    </source>
</reference>
<comment type="caution">
    <text evidence="3">The sequence shown here is derived from an EMBL/GenBank/DDBJ whole genome shotgun (WGS) entry which is preliminary data.</text>
</comment>